<dbReference type="CDD" id="cd07302">
    <property type="entry name" value="CHD"/>
    <property type="match status" value="1"/>
</dbReference>
<organism evidence="5">
    <name type="scientific">uncultured Nocardioidaceae bacterium</name>
    <dbReference type="NCBI Taxonomy" id="253824"/>
    <lineage>
        <taxon>Bacteria</taxon>
        <taxon>Bacillati</taxon>
        <taxon>Actinomycetota</taxon>
        <taxon>Actinomycetes</taxon>
        <taxon>Propionibacteriales</taxon>
        <taxon>Nocardioidaceae</taxon>
        <taxon>environmental samples</taxon>
    </lineage>
</organism>
<reference evidence="5" key="1">
    <citation type="submission" date="2020-02" db="EMBL/GenBank/DDBJ databases">
        <authorList>
            <person name="Meier V. D."/>
        </authorList>
    </citation>
    <scope>NUCLEOTIDE SEQUENCE</scope>
    <source>
        <strain evidence="5">AVDCRST_MAG34</strain>
    </source>
</reference>
<dbReference type="PROSITE" id="PS50125">
    <property type="entry name" value="GUANYLATE_CYCLASE_2"/>
    <property type="match status" value="2"/>
</dbReference>
<sequence>MSAADEAPEAQRLLPYVPALLRGWSPTGEDDRHMRVAGTLAFVDISGFTRLTARLAKKGKVGAEEMSDLLSATFAGLLTEAHEDGADLVKWGGDAMLLLFQGPCHLERAARAAHRMRARLRFIGRLPTSSGVVALRMSVGLHSGDFDFFLVGDPDLHRELVISGPAASVTAETEAAAAAGQIALSPAAAALLDRHLLGPATPLGGRLLRFPPPRTVPPAAPKLANGPDPAVVLPPPIREHLLKGWTEPEHRLITVAFVQFSGTDELLLSAGPSSLADALDEAVRNVQHACAELEVTFFESDINRDGGKVMLTAGAPRSSDHDEERMLRAVRLVLDRAGRLPLRVGVNRGHVFSGDFGPTFRSTYSVKGDAINLAARVMGKAAPGQALATLEVVTHSQTIFRTTELSPFMVKGKSQPVQAADIGALVGTRAERLQDYPLVGRAEELATLVAALDDARAGRGRLVEIVGGAGMGKSRLVAELLTVRDDVVVVRAPCEIYQSSTPYFPFRRLLRDVLDVPMEAGPEEVARRLVDRVSTDAPDLVPWLPLLGVAMDVELPPTRETAELDDRFRKNRLEGVVTELLASILTTPTILVIQDADVMDDASADLLRRLTDELTGRPLLVLVTRRDPPVDPVPGRDTTAVTTIRLEPLAPPAALELVQAALGDHPLTPQAASTLVSRGGGNPMFLEELLLAAGRSTSLAQLPESVEGLVTSQMDRLDPADRTVVRYAAVFGNVVDETALDLLLEEQDAEVPAGAMGRLADFLVREGRGRLRFRNALSRDVAYEGLPFSRRKTLHDHVGQALERASSEPESRSELLSLHFFHAGRHEKAWRYSVLAGERALTKFAHGEAIEFFERAAQSTPHHAVVGAQEVARVLEELADCRFMVGMSDQAQSAYALARRQLRGDTVRLAGIIEKEARIDHRRRKYSQAMRRITRGLRALEGAPGRQAGVARSLLTRRYAFSRFSQGRIDEALHWAGIAANEAEDAVDPDALAQAYEMLNAIYAGSGRKEDLPYGRLALQAYRELGNLPRQGHCLNNLAVQEFTHGRWNEALASYRQASDIFRRIGDTASEVNALYNQAELLVCQRRYDDAEDLLPSVLRIARALEDDELVALALREQARTLAGSGDAAAALTMLAEVRGRFEALDEPAEARRTDVVRAEVLLDADRAAEAGEVLDLVVGGTDEHSGVAATLHRLIGRQHLAQGRFDEGRLMLSTGLEIARHEDNHVEEGLLLVELGALDPHEDGAEDDATDRGLSILDTMGVQPTDRVPSARISRR</sequence>
<evidence type="ECO:0000313" key="5">
    <source>
        <dbReference type="EMBL" id="CAA9340303.1"/>
    </source>
</evidence>
<dbReference type="Gene3D" id="1.25.40.10">
    <property type="entry name" value="Tetratricopeptide repeat domain"/>
    <property type="match status" value="1"/>
</dbReference>
<dbReference type="SUPFAM" id="SSF55073">
    <property type="entry name" value="Nucleotide cyclase"/>
    <property type="match status" value="2"/>
</dbReference>
<keyword evidence="2" id="KW-0067">ATP-binding</keyword>
<dbReference type="PANTHER" id="PTHR16305:SF28">
    <property type="entry name" value="GUANYLATE CYCLASE DOMAIN-CONTAINING PROTEIN"/>
    <property type="match status" value="1"/>
</dbReference>
<name>A0A6J4LSL0_9ACTN</name>
<dbReference type="Gene3D" id="3.30.70.1230">
    <property type="entry name" value="Nucleotide cyclase"/>
    <property type="match status" value="2"/>
</dbReference>
<dbReference type="GO" id="GO:0004016">
    <property type="term" value="F:adenylate cyclase activity"/>
    <property type="evidence" value="ECO:0007669"/>
    <property type="project" value="UniProtKB-ARBA"/>
</dbReference>
<dbReference type="GO" id="GO:0005737">
    <property type="term" value="C:cytoplasm"/>
    <property type="evidence" value="ECO:0007669"/>
    <property type="project" value="TreeGrafter"/>
</dbReference>
<dbReference type="InterPro" id="IPR001054">
    <property type="entry name" value="A/G_cyclase"/>
</dbReference>
<protein>
    <recommendedName>
        <fullName evidence="4">Guanylate cyclase domain-containing protein</fullName>
    </recommendedName>
</protein>
<dbReference type="GO" id="GO:0009190">
    <property type="term" value="P:cyclic nucleotide biosynthetic process"/>
    <property type="evidence" value="ECO:0007669"/>
    <property type="project" value="InterPro"/>
</dbReference>
<dbReference type="Pfam" id="PF00211">
    <property type="entry name" value="Guanylate_cyc"/>
    <property type="match status" value="2"/>
</dbReference>
<dbReference type="PANTHER" id="PTHR16305">
    <property type="entry name" value="TESTICULAR SOLUBLE ADENYLYL CYCLASE"/>
    <property type="match status" value="1"/>
</dbReference>
<dbReference type="GO" id="GO:0035556">
    <property type="term" value="P:intracellular signal transduction"/>
    <property type="evidence" value="ECO:0007669"/>
    <property type="project" value="InterPro"/>
</dbReference>
<dbReference type="InterPro" id="IPR019734">
    <property type="entry name" value="TPR_rpt"/>
</dbReference>
<dbReference type="SMART" id="SM00028">
    <property type="entry name" value="TPR"/>
    <property type="match status" value="4"/>
</dbReference>
<dbReference type="GO" id="GO:0005524">
    <property type="term" value="F:ATP binding"/>
    <property type="evidence" value="ECO:0007669"/>
    <property type="project" value="UniProtKB-KW"/>
</dbReference>
<proteinExistence type="predicted"/>
<dbReference type="AlphaFoldDB" id="A0A6J4LSL0"/>
<dbReference type="InterPro" id="IPR011990">
    <property type="entry name" value="TPR-like_helical_dom_sf"/>
</dbReference>
<dbReference type="SUPFAM" id="SSF52540">
    <property type="entry name" value="P-loop containing nucleoside triphosphate hydrolases"/>
    <property type="match status" value="1"/>
</dbReference>
<evidence type="ECO:0000256" key="1">
    <source>
        <dbReference type="ARBA" id="ARBA00022741"/>
    </source>
</evidence>
<dbReference type="InterPro" id="IPR027417">
    <property type="entry name" value="P-loop_NTPase"/>
</dbReference>
<feature type="domain" description="Guanylate cyclase" evidence="4">
    <location>
        <begin position="39"/>
        <end position="174"/>
    </location>
</feature>
<dbReference type="Pfam" id="PF13191">
    <property type="entry name" value="AAA_16"/>
    <property type="match status" value="1"/>
</dbReference>
<dbReference type="InterPro" id="IPR029787">
    <property type="entry name" value="Nucleotide_cyclase"/>
</dbReference>
<feature type="region of interest" description="Disordered" evidence="3">
    <location>
        <begin position="1257"/>
        <end position="1277"/>
    </location>
</feature>
<dbReference type="EMBL" id="CADCUI010000019">
    <property type="protein sequence ID" value="CAA9340303.1"/>
    <property type="molecule type" value="Genomic_DNA"/>
</dbReference>
<feature type="domain" description="Guanylate cyclase" evidence="4">
    <location>
        <begin position="254"/>
        <end position="378"/>
    </location>
</feature>
<gene>
    <name evidence="5" type="ORF">AVDCRST_MAG34-758</name>
</gene>
<evidence type="ECO:0000259" key="4">
    <source>
        <dbReference type="PROSITE" id="PS50125"/>
    </source>
</evidence>
<accession>A0A6J4LSL0</accession>
<evidence type="ECO:0000256" key="3">
    <source>
        <dbReference type="SAM" id="MobiDB-lite"/>
    </source>
</evidence>
<keyword evidence="1" id="KW-0547">Nucleotide-binding</keyword>
<dbReference type="InterPro" id="IPR041664">
    <property type="entry name" value="AAA_16"/>
</dbReference>
<dbReference type="SUPFAM" id="SSF48452">
    <property type="entry name" value="TPR-like"/>
    <property type="match status" value="1"/>
</dbReference>
<evidence type="ECO:0000256" key="2">
    <source>
        <dbReference type="ARBA" id="ARBA00022840"/>
    </source>
</evidence>